<evidence type="ECO:0000256" key="3">
    <source>
        <dbReference type="ARBA" id="ARBA00023125"/>
    </source>
</evidence>
<keyword evidence="2" id="KW-0815">Transposition</keyword>
<proteinExistence type="inferred from homology"/>
<dbReference type="GO" id="GO:0006310">
    <property type="term" value="P:DNA recombination"/>
    <property type="evidence" value="ECO:0007669"/>
    <property type="project" value="UniProtKB-KW"/>
</dbReference>
<keyword evidence="7" id="KW-0378">Hydrolase</keyword>
<dbReference type="EMBL" id="BK032734">
    <property type="protein sequence ID" value="DAF57430.1"/>
    <property type="molecule type" value="Genomic_DNA"/>
</dbReference>
<feature type="domain" description="Cas12f1-like TNB" evidence="6">
    <location>
        <begin position="291"/>
        <end position="359"/>
    </location>
</feature>
<evidence type="ECO:0000259" key="6">
    <source>
        <dbReference type="Pfam" id="PF07282"/>
    </source>
</evidence>
<dbReference type="GO" id="GO:0004519">
    <property type="term" value="F:endonuclease activity"/>
    <property type="evidence" value="ECO:0007669"/>
    <property type="project" value="UniProtKB-KW"/>
</dbReference>
<evidence type="ECO:0000256" key="4">
    <source>
        <dbReference type="ARBA" id="ARBA00023172"/>
    </source>
</evidence>
<keyword evidence="3" id="KW-0238">DNA-binding</keyword>
<keyword evidence="7" id="KW-0255">Endonuclease</keyword>
<evidence type="ECO:0000256" key="1">
    <source>
        <dbReference type="ARBA" id="ARBA00008761"/>
    </source>
</evidence>
<dbReference type="Pfam" id="PF07282">
    <property type="entry name" value="Cas12f1-like_TNB"/>
    <property type="match status" value="1"/>
</dbReference>
<organism evidence="7">
    <name type="scientific">Myoviridae sp. ctqfO1</name>
    <dbReference type="NCBI Taxonomy" id="2827710"/>
    <lineage>
        <taxon>Viruses</taxon>
        <taxon>Duplodnaviria</taxon>
        <taxon>Heunggongvirae</taxon>
        <taxon>Uroviricota</taxon>
        <taxon>Caudoviricetes</taxon>
    </lineage>
</organism>
<dbReference type="Pfam" id="PF01385">
    <property type="entry name" value="OrfB_IS605"/>
    <property type="match status" value="1"/>
</dbReference>
<sequence length="371" mass="44010">MKTYKFKLYHQKKTKHLDHQLLIACNVYNHCIALCRRYYKLYKKSLHKYKLSKHLTKLKNNIAKYNFWNEIPAHAIQNITERIHRAYKLWWSNLKRKKKGAPPKFRRLRKYKSFSYDMVGQNLIKGNKIKIAGKEYKFSKSREIEGKIKLLTIKRDSCGDYFVYLVCDTKETKTETRLGESIGFDFGFKGKMLVAESPKDDISAPNFFFKQKIAVARANRKLSLKRPRSNNRRKAKLELARLHRKIANQRRDYHWKLARKLCMKYSILCFEDLNMRWMQKNHGKKVMDYGFAEFLSILEYVAPQFGTQIVRVDKFYPSSQICNGCGYQNTEIKDLRIRQWNCPSCGKHHDRDRNAAANIHSEGLRLVSETA</sequence>
<name>A0A8S5T2G2_9CAUD</name>
<dbReference type="GO" id="GO:0032196">
    <property type="term" value="P:transposition"/>
    <property type="evidence" value="ECO:0007669"/>
    <property type="project" value="UniProtKB-KW"/>
</dbReference>
<dbReference type="InterPro" id="IPR010095">
    <property type="entry name" value="Cas12f1-like_TNB"/>
</dbReference>
<dbReference type="NCBIfam" id="NF040570">
    <property type="entry name" value="guided_TnpB"/>
    <property type="match status" value="1"/>
</dbReference>
<evidence type="ECO:0000256" key="2">
    <source>
        <dbReference type="ARBA" id="ARBA00022578"/>
    </source>
</evidence>
<feature type="domain" description="Probable transposase IS891/IS1136/IS1341" evidence="5">
    <location>
        <begin position="167"/>
        <end position="281"/>
    </location>
</feature>
<keyword evidence="7" id="KW-0540">Nuclease</keyword>
<evidence type="ECO:0000313" key="7">
    <source>
        <dbReference type="EMBL" id="DAF57430.1"/>
    </source>
</evidence>
<dbReference type="GO" id="GO:0003677">
    <property type="term" value="F:DNA binding"/>
    <property type="evidence" value="ECO:0007669"/>
    <property type="project" value="UniProtKB-KW"/>
</dbReference>
<accession>A0A8S5T2G2</accession>
<keyword evidence="4" id="KW-0233">DNA recombination</keyword>
<dbReference type="InterPro" id="IPR001959">
    <property type="entry name" value="Transposase"/>
</dbReference>
<evidence type="ECO:0000259" key="5">
    <source>
        <dbReference type="Pfam" id="PF01385"/>
    </source>
</evidence>
<protein>
    <submittedName>
        <fullName evidence="7">Endonuclease</fullName>
    </submittedName>
</protein>
<comment type="similarity">
    <text evidence="1">In the C-terminal section; belongs to the transposase 35 family.</text>
</comment>
<reference evidence="7" key="1">
    <citation type="journal article" date="2021" name="Proc. Natl. Acad. Sci. U.S.A.">
        <title>A Catalog of Tens of Thousands of Viruses from Human Metagenomes Reveals Hidden Associations with Chronic Diseases.</title>
        <authorList>
            <person name="Tisza M.J."/>
            <person name="Buck C.B."/>
        </authorList>
    </citation>
    <scope>NUCLEOTIDE SEQUENCE</scope>
    <source>
        <strain evidence="7">CtqfO1</strain>
    </source>
</reference>